<dbReference type="PANTHER" id="PTHR30319:SF1">
    <property type="entry name" value="TRANSCRIPTIONAL REPRESSOR PAAX"/>
    <property type="match status" value="1"/>
</dbReference>
<dbReference type="Gene3D" id="1.10.10.10">
    <property type="entry name" value="Winged helix-like DNA-binding domain superfamily/Winged helix DNA-binding domain"/>
    <property type="match status" value="1"/>
</dbReference>
<sequence length="353" mass="40548">MLVLTSLADTRHWDIRWEVIMTYYFESRGSFVTRPASLAPVRSSKPRTKKVSLAQQAKKFTVLQPQEIILGLFGEYVEEHEQVWSGGLVNLLQDLGFSVAGARVAINRVCLRNLLISQREGRFIFYVSAPRLLAVIEEGRHHTFSAKADPQWDGSWRIVLYQGAEGHKVDGHRADRVRLGRWLTLRHFGVIQEGIWIAGGGESRELKRLISRLGMEGQVLSLNVSLNDPQEARNVIHRAWNLELLSSLYDMFLAKFEPMYETINKKGVSPLDAFVIRTRLIDMFRKMATIDPNLPDTVLEIEWRRGEALELFYAMHPLLAEGAREHFEQCAIRTTQPIDMDTKKTRKQTPRQP</sequence>
<protein>
    <submittedName>
        <fullName evidence="4">PaaX family transcriptional regulator</fullName>
    </submittedName>
</protein>
<dbReference type="EMBL" id="QEKO01000002">
    <property type="protein sequence ID" value="PVY62482.1"/>
    <property type="molecule type" value="Genomic_DNA"/>
</dbReference>
<dbReference type="Pfam" id="PF20803">
    <property type="entry name" value="PaaX_M"/>
    <property type="match status" value="1"/>
</dbReference>
<evidence type="ECO:0000313" key="5">
    <source>
        <dbReference type="Proteomes" id="UP000246145"/>
    </source>
</evidence>
<dbReference type="InterPro" id="IPR036388">
    <property type="entry name" value="WH-like_DNA-bd_sf"/>
</dbReference>
<dbReference type="AlphaFoldDB" id="A0A2U1CNA4"/>
<evidence type="ECO:0000259" key="2">
    <source>
        <dbReference type="Pfam" id="PF08223"/>
    </source>
</evidence>
<feature type="domain" description="Transcriptional repressor PaaX-like C-terminal" evidence="2">
    <location>
        <begin position="240"/>
        <end position="328"/>
    </location>
</feature>
<dbReference type="InterPro" id="IPR012906">
    <property type="entry name" value="PaaX-like_N"/>
</dbReference>
<dbReference type="OrthoDB" id="2270427at2"/>
<evidence type="ECO:0000259" key="1">
    <source>
        <dbReference type="Pfam" id="PF07848"/>
    </source>
</evidence>
<dbReference type="Pfam" id="PF08223">
    <property type="entry name" value="PaaX_C"/>
    <property type="match status" value="1"/>
</dbReference>
<name>A0A2U1CNA4_9BURK</name>
<evidence type="ECO:0000313" key="4">
    <source>
        <dbReference type="EMBL" id="PVY62482.1"/>
    </source>
</evidence>
<dbReference type="Pfam" id="PF07848">
    <property type="entry name" value="PaaX"/>
    <property type="match status" value="1"/>
</dbReference>
<dbReference type="GO" id="GO:0006351">
    <property type="term" value="P:DNA-templated transcription"/>
    <property type="evidence" value="ECO:0007669"/>
    <property type="project" value="InterPro"/>
</dbReference>
<dbReference type="InterPro" id="IPR013225">
    <property type="entry name" value="PaaX_C"/>
</dbReference>
<dbReference type="InterPro" id="IPR048846">
    <property type="entry name" value="PaaX-like_central"/>
</dbReference>
<dbReference type="STRING" id="1231391.GCA_000308195_02563"/>
<gene>
    <name evidence="4" type="ORF">C7440_1976</name>
</gene>
<dbReference type="PANTHER" id="PTHR30319">
    <property type="entry name" value="PHENYLACETIC ACID REGULATOR-RELATED TRANSCRIPTIONAL REPRESSOR"/>
    <property type="match status" value="1"/>
</dbReference>
<feature type="domain" description="Transcriptional repressor PaaX-like N-terminal" evidence="1">
    <location>
        <begin position="66"/>
        <end position="126"/>
    </location>
</feature>
<comment type="caution">
    <text evidence="4">The sequence shown here is derived from an EMBL/GenBank/DDBJ whole genome shotgun (WGS) entry which is preliminary data.</text>
</comment>
<organism evidence="4 5">
    <name type="scientific">Pusillimonas noertemannii</name>
    <dbReference type="NCBI Taxonomy" id="305977"/>
    <lineage>
        <taxon>Bacteria</taxon>
        <taxon>Pseudomonadati</taxon>
        <taxon>Pseudomonadota</taxon>
        <taxon>Betaproteobacteria</taxon>
        <taxon>Burkholderiales</taxon>
        <taxon>Alcaligenaceae</taxon>
        <taxon>Pusillimonas</taxon>
    </lineage>
</organism>
<dbReference type="Proteomes" id="UP000246145">
    <property type="component" value="Unassembled WGS sequence"/>
</dbReference>
<proteinExistence type="predicted"/>
<dbReference type="PIRSF" id="PIRSF020623">
    <property type="entry name" value="PaaX"/>
    <property type="match status" value="1"/>
</dbReference>
<dbReference type="RefSeq" id="WP_083851306.1">
    <property type="nucleotide sequence ID" value="NZ_JBEBTA010000054.1"/>
</dbReference>
<dbReference type="InterPro" id="IPR011965">
    <property type="entry name" value="PaaX_trns_reg"/>
</dbReference>
<keyword evidence="5" id="KW-1185">Reference proteome</keyword>
<feature type="domain" description="Transcriptional repressor PaaX-like central Cas2-like" evidence="3">
    <location>
        <begin position="150"/>
        <end position="234"/>
    </location>
</feature>
<evidence type="ECO:0000259" key="3">
    <source>
        <dbReference type="Pfam" id="PF20803"/>
    </source>
</evidence>
<reference evidence="4 5" key="1">
    <citation type="submission" date="2018-04" db="EMBL/GenBank/DDBJ databases">
        <title>Genomic Encyclopedia of Type Strains, Phase IV (KMG-IV): sequencing the most valuable type-strain genomes for metagenomic binning, comparative biology and taxonomic classification.</title>
        <authorList>
            <person name="Goeker M."/>
        </authorList>
    </citation>
    <scope>NUCLEOTIDE SEQUENCE [LARGE SCALE GENOMIC DNA]</scope>
    <source>
        <strain evidence="4 5">DSM 10065</strain>
    </source>
</reference>
<accession>A0A2U1CNA4</accession>